<dbReference type="InterPro" id="IPR002201">
    <property type="entry name" value="Glyco_trans_9"/>
</dbReference>
<evidence type="ECO:0000256" key="2">
    <source>
        <dbReference type="ARBA" id="ARBA00022679"/>
    </source>
</evidence>
<dbReference type="SUPFAM" id="SSF53756">
    <property type="entry name" value="UDP-Glycosyltransferase/glycogen phosphorylase"/>
    <property type="match status" value="1"/>
</dbReference>
<dbReference type="GO" id="GO:0008713">
    <property type="term" value="F:ADP-heptose-lipopolysaccharide heptosyltransferase activity"/>
    <property type="evidence" value="ECO:0007669"/>
    <property type="project" value="TreeGrafter"/>
</dbReference>
<evidence type="ECO:0000313" key="4">
    <source>
        <dbReference type="Proteomes" id="UP000198943"/>
    </source>
</evidence>
<accession>A0A1G6IS95</accession>
<dbReference type="PANTHER" id="PTHR30160:SF1">
    <property type="entry name" value="LIPOPOLYSACCHARIDE 1,2-N-ACETYLGLUCOSAMINETRANSFERASE-RELATED"/>
    <property type="match status" value="1"/>
</dbReference>
<dbReference type="PANTHER" id="PTHR30160">
    <property type="entry name" value="TETRAACYLDISACCHARIDE 4'-KINASE-RELATED"/>
    <property type="match status" value="1"/>
</dbReference>
<dbReference type="CDD" id="cd03789">
    <property type="entry name" value="GT9_LPS_heptosyltransferase"/>
    <property type="match status" value="1"/>
</dbReference>
<dbReference type="Gene3D" id="3.40.50.2000">
    <property type="entry name" value="Glycogen Phosphorylase B"/>
    <property type="match status" value="2"/>
</dbReference>
<dbReference type="EMBL" id="FMYW01000002">
    <property type="protein sequence ID" value="SDC09379.1"/>
    <property type="molecule type" value="Genomic_DNA"/>
</dbReference>
<reference evidence="4" key="1">
    <citation type="submission" date="2016-10" db="EMBL/GenBank/DDBJ databases">
        <authorList>
            <person name="Varghese N."/>
            <person name="Submissions S."/>
        </authorList>
    </citation>
    <scope>NUCLEOTIDE SEQUENCE [LARGE SCALE GENOMIC DNA]</scope>
    <source>
        <strain evidence="4">DSM 11005</strain>
    </source>
</reference>
<evidence type="ECO:0000256" key="1">
    <source>
        <dbReference type="ARBA" id="ARBA00022676"/>
    </source>
</evidence>
<name>A0A1G6IS95_9FIRM</name>
<keyword evidence="4" id="KW-1185">Reference proteome</keyword>
<organism evidence="3 4">
    <name type="scientific">Succiniclasticum ruminis</name>
    <dbReference type="NCBI Taxonomy" id="40841"/>
    <lineage>
        <taxon>Bacteria</taxon>
        <taxon>Bacillati</taxon>
        <taxon>Bacillota</taxon>
        <taxon>Negativicutes</taxon>
        <taxon>Acidaminococcales</taxon>
        <taxon>Acidaminococcaceae</taxon>
        <taxon>Succiniclasticum</taxon>
    </lineage>
</organism>
<proteinExistence type="predicted"/>
<dbReference type="InterPro" id="IPR051199">
    <property type="entry name" value="LPS_LOS_Heptosyltrfase"/>
</dbReference>
<sequence length="347" mass="38642">MKGVELNRKKILVTFLMHLGDLTLTTPFIRALREAAPDSHITMLVDEKLKDVVLHNPCLDEVITIDKHGRDNSILALLSCAHNLGKMQFDILINLHPTIRCSFICVMTKVGMRTGCTHCLLKPWFDVLTPLDRKKHAADMYLDVLTQLGVKELSHRGLEIFPGKENRAFAETFWKEKGVLPSDKLVGFNIGSAVETKRWAPERFAEVADTLSARGYKTVFFGGTMDEDMVQEAVGHMKTKPVIATGQLSIGQLAAAMRRCSLIITNDSGPMHVAISQRVPIVAMYGPSHPELYGPYTRLATVVTAQPPCPGCAAGMKHHCRDAKYNMRCMKELTVKQVLDACDKWLC</sequence>
<evidence type="ECO:0000313" key="3">
    <source>
        <dbReference type="EMBL" id="SDC09379.1"/>
    </source>
</evidence>
<gene>
    <name evidence="3" type="ORF">SAMN04487864_102209</name>
</gene>
<dbReference type="Proteomes" id="UP000198943">
    <property type="component" value="Unassembled WGS sequence"/>
</dbReference>
<protein>
    <submittedName>
        <fullName evidence="3">Heptosyltransferase-2</fullName>
    </submittedName>
</protein>
<dbReference type="AlphaFoldDB" id="A0A1G6IS95"/>
<dbReference type="Pfam" id="PF01075">
    <property type="entry name" value="Glyco_transf_9"/>
    <property type="match status" value="1"/>
</dbReference>
<keyword evidence="1" id="KW-0328">Glycosyltransferase</keyword>
<dbReference type="GO" id="GO:0009244">
    <property type="term" value="P:lipopolysaccharide core region biosynthetic process"/>
    <property type="evidence" value="ECO:0007669"/>
    <property type="project" value="TreeGrafter"/>
</dbReference>
<keyword evidence="2 3" id="KW-0808">Transferase</keyword>
<dbReference type="GO" id="GO:0005829">
    <property type="term" value="C:cytosol"/>
    <property type="evidence" value="ECO:0007669"/>
    <property type="project" value="TreeGrafter"/>
</dbReference>